<protein>
    <submittedName>
        <fullName evidence="3">Glycosyltransferase</fullName>
        <ecNumber evidence="3">2.4.-.-</ecNumber>
    </submittedName>
</protein>
<sequence>MNPRVSIIIPFYNDPYVGQAITSALEQTYPNVEIIVVDDGSTQHLDQIAPYMNRVHYIGKANGGTASALNHGIRLASGEYIAWLSSDDIFYPHKLSVQIPFMLSRNASISFSAFDLIDEHNRITEYHVGPRFPNVASLYGAMRHGNPINGCTVVAQKEMLLQVGIFHEALPYTHDYDLWVRLILSRVHFHYLDQPLIQYRWHNRMGTLKHRPAIEQEIRLIQSSYAHSLEAYVRELGG</sequence>
<dbReference type="Gene3D" id="3.90.550.10">
    <property type="entry name" value="Spore Coat Polysaccharide Biosynthesis Protein SpsA, Chain A"/>
    <property type="match status" value="1"/>
</dbReference>
<dbReference type="SUPFAM" id="SSF53448">
    <property type="entry name" value="Nucleotide-diphospho-sugar transferases"/>
    <property type="match status" value="1"/>
</dbReference>
<evidence type="ECO:0000259" key="2">
    <source>
        <dbReference type="Pfam" id="PF00535"/>
    </source>
</evidence>
<dbReference type="Proteomes" id="UP001527882">
    <property type="component" value="Unassembled WGS sequence"/>
</dbReference>
<dbReference type="PANTHER" id="PTHR22916">
    <property type="entry name" value="GLYCOSYLTRANSFERASE"/>
    <property type="match status" value="1"/>
</dbReference>
<dbReference type="Pfam" id="PF00535">
    <property type="entry name" value="Glycos_transf_2"/>
    <property type="match status" value="1"/>
</dbReference>
<dbReference type="RefSeq" id="WP_269882114.1">
    <property type="nucleotide sequence ID" value="NZ_JAQAGZ010000008.1"/>
</dbReference>
<comment type="caution">
    <text evidence="3">The sequence shown here is derived from an EMBL/GenBank/DDBJ whole genome shotgun (WGS) entry which is preliminary data.</text>
</comment>
<dbReference type="InterPro" id="IPR001173">
    <property type="entry name" value="Glyco_trans_2-like"/>
</dbReference>
<name>A0ABT4Q9T3_9BACL</name>
<evidence type="ECO:0000313" key="3">
    <source>
        <dbReference type="EMBL" id="MCZ8513598.1"/>
    </source>
</evidence>
<keyword evidence="4" id="KW-1185">Reference proteome</keyword>
<organism evidence="3 4">
    <name type="scientific">Paenibacillus gyeongsangnamensis</name>
    <dbReference type="NCBI Taxonomy" id="3388067"/>
    <lineage>
        <taxon>Bacteria</taxon>
        <taxon>Bacillati</taxon>
        <taxon>Bacillota</taxon>
        <taxon>Bacilli</taxon>
        <taxon>Bacillales</taxon>
        <taxon>Paenibacillaceae</taxon>
        <taxon>Paenibacillus</taxon>
    </lineage>
</organism>
<evidence type="ECO:0000313" key="4">
    <source>
        <dbReference type="Proteomes" id="UP001527882"/>
    </source>
</evidence>
<dbReference type="InterPro" id="IPR029044">
    <property type="entry name" value="Nucleotide-diphossugar_trans"/>
</dbReference>
<keyword evidence="3" id="KW-0808">Transferase</keyword>
<keyword evidence="3" id="KW-0328">Glycosyltransferase</keyword>
<dbReference type="PANTHER" id="PTHR22916:SF3">
    <property type="entry name" value="UDP-GLCNAC:BETAGAL BETA-1,3-N-ACETYLGLUCOSAMINYLTRANSFERASE-LIKE PROTEIN 1"/>
    <property type="match status" value="1"/>
</dbReference>
<accession>A0ABT4Q9T3</accession>
<dbReference type="GO" id="GO:0016757">
    <property type="term" value="F:glycosyltransferase activity"/>
    <property type="evidence" value="ECO:0007669"/>
    <property type="project" value="UniProtKB-KW"/>
</dbReference>
<dbReference type="EC" id="2.4.-.-" evidence="3"/>
<dbReference type="EMBL" id="JAQAGZ010000008">
    <property type="protein sequence ID" value="MCZ8513598.1"/>
    <property type="molecule type" value="Genomic_DNA"/>
</dbReference>
<proteinExistence type="inferred from homology"/>
<reference evidence="3 4" key="1">
    <citation type="submission" date="2022-12" db="EMBL/GenBank/DDBJ databases">
        <title>Draft genome sequence of Paenibacillus sp. dW9.</title>
        <authorList>
            <person name="Choi E.-W."/>
            <person name="Kim D.-U."/>
        </authorList>
    </citation>
    <scope>NUCLEOTIDE SEQUENCE [LARGE SCALE GENOMIC DNA]</scope>
    <source>
        <strain evidence="4">dW9</strain>
    </source>
</reference>
<comment type="similarity">
    <text evidence="1">Belongs to the glycosyltransferase 2 family.</text>
</comment>
<evidence type="ECO:0000256" key="1">
    <source>
        <dbReference type="ARBA" id="ARBA00006739"/>
    </source>
</evidence>
<feature type="domain" description="Glycosyltransferase 2-like" evidence="2">
    <location>
        <begin position="6"/>
        <end position="128"/>
    </location>
</feature>
<gene>
    <name evidence="3" type="ORF">O9H85_14370</name>
</gene>